<evidence type="ECO:0000256" key="3">
    <source>
        <dbReference type="ARBA" id="ARBA00006071"/>
    </source>
</evidence>
<evidence type="ECO:0000313" key="12">
    <source>
        <dbReference type="EMBL" id="MBS9335888.1"/>
    </source>
</evidence>
<dbReference type="SUPFAM" id="SSF109998">
    <property type="entry name" value="Triger factor/SurA peptide-binding domain-like"/>
    <property type="match status" value="1"/>
</dbReference>
<dbReference type="Gene3D" id="3.10.50.40">
    <property type="match status" value="1"/>
</dbReference>
<keyword evidence="5 11" id="KW-0732">Signal</keyword>
<evidence type="ECO:0000256" key="6">
    <source>
        <dbReference type="ARBA" id="ARBA00023110"/>
    </source>
</evidence>
<evidence type="ECO:0000313" key="13">
    <source>
        <dbReference type="Proteomes" id="UP000735205"/>
    </source>
</evidence>
<evidence type="ECO:0000256" key="2">
    <source>
        <dbReference type="ARBA" id="ARBA00004193"/>
    </source>
</evidence>
<dbReference type="EMBL" id="JAAMFJ010000001">
    <property type="protein sequence ID" value="MBS9335888.1"/>
    <property type="molecule type" value="Genomic_DNA"/>
</dbReference>
<dbReference type="Proteomes" id="UP000735205">
    <property type="component" value="Unassembled WGS sequence"/>
</dbReference>
<evidence type="ECO:0000256" key="4">
    <source>
        <dbReference type="ARBA" id="ARBA00022475"/>
    </source>
</evidence>
<keyword evidence="9 11" id="KW-0413">Isomerase</keyword>
<keyword evidence="7 11" id="KW-0472">Membrane</keyword>
<comment type="subcellular location">
    <subcellularLocation>
        <location evidence="2">Cell membrane</location>
        <topology evidence="2">Lipid-anchor</topology>
    </subcellularLocation>
</comment>
<organism evidence="12 13">
    <name type="scientific">Fructobacillus papyrifericola</name>
    <dbReference type="NCBI Taxonomy" id="2713172"/>
    <lineage>
        <taxon>Bacteria</taxon>
        <taxon>Bacillati</taxon>
        <taxon>Bacillota</taxon>
        <taxon>Bacilli</taxon>
        <taxon>Lactobacillales</taxon>
        <taxon>Lactobacillaceae</taxon>
        <taxon>Fructobacillus</taxon>
    </lineage>
</organism>
<comment type="catalytic activity">
    <reaction evidence="1 11">
        <text>[protein]-peptidylproline (omega=180) = [protein]-peptidylproline (omega=0)</text>
        <dbReference type="Rhea" id="RHEA:16237"/>
        <dbReference type="Rhea" id="RHEA-COMP:10747"/>
        <dbReference type="Rhea" id="RHEA-COMP:10748"/>
        <dbReference type="ChEBI" id="CHEBI:83833"/>
        <dbReference type="ChEBI" id="CHEBI:83834"/>
        <dbReference type="EC" id="5.2.1.8"/>
    </reaction>
</comment>
<dbReference type="Gene3D" id="1.10.4030.10">
    <property type="entry name" value="Porin chaperone SurA, peptide-binding domain"/>
    <property type="match status" value="1"/>
</dbReference>
<evidence type="ECO:0000256" key="8">
    <source>
        <dbReference type="ARBA" id="ARBA00023139"/>
    </source>
</evidence>
<keyword evidence="13" id="KW-1185">Reference proteome</keyword>
<dbReference type="InterPro" id="IPR027304">
    <property type="entry name" value="Trigger_fact/SurA_dom_sf"/>
</dbReference>
<reference evidence="12 13" key="1">
    <citation type="submission" date="2020-02" db="EMBL/GenBank/DDBJ databases">
        <title>Fructobacillus sp. isolated from paper mulberry of Taiwan.</title>
        <authorList>
            <person name="Lin S.-T."/>
        </authorList>
    </citation>
    <scope>NUCLEOTIDE SEQUENCE [LARGE SCALE GENOMIC DNA]</scope>
    <source>
        <strain evidence="12 13">M1-21</strain>
    </source>
</reference>
<comment type="function">
    <text evidence="11">Plays a major role in protein secretion by helping the post-translocational extracellular folding of several secreted proteins.</text>
</comment>
<dbReference type="InterPro" id="IPR023059">
    <property type="entry name" value="Foldase_PrsA"/>
</dbReference>
<comment type="similarity">
    <text evidence="3 11">Belongs to the PrsA family.</text>
</comment>
<dbReference type="InterPro" id="IPR046357">
    <property type="entry name" value="PPIase_dom_sf"/>
</dbReference>
<dbReference type="GO" id="GO:0016853">
    <property type="term" value="F:isomerase activity"/>
    <property type="evidence" value="ECO:0007669"/>
    <property type="project" value="UniProtKB-KW"/>
</dbReference>
<keyword evidence="6 11" id="KW-0697">Rotamase</keyword>
<evidence type="ECO:0000256" key="5">
    <source>
        <dbReference type="ARBA" id="ARBA00022729"/>
    </source>
</evidence>
<dbReference type="EC" id="5.2.1.8" evidence="11"/>
<gene>
    <name evidence="11" type="primary">prsA</name>
    <name evidence="12" type="ORF">G6R28_01385</name>
</gene>
<sequence>MHRKLIWGIIAIVFVSGLTYLAVNGSKTLATTDNGKITQADFYDEVKQSAAGRTVFAQMVVNKVLDKQYGKQVTDSDVETQYKTIKAQYGNDKFKQYLASSGMSDKQYKQSLRDKQVMQAAVKANYKISADQLSQAYENYVPDTTISLITAKSEDDAQAAIDALDSGTSWDDVYNQYSQSNSAVTGTGQMPAFDSTNTSVDSEIRKAAFNQDDGAYSSAPVKGSNGTYYVVRTDKMADKPAQSKIEQKLKDKITNDFINDSNNQDKMKQIIGKLLNKANVNVKDSDLKTALSGYYTAGISK</sequence>
<evidence type="ECO:0000256" key="11">
    <source>
        <dbReference type="HAMAP-Rule" id="MF_01145"/>
    </source>
</evidence>
<dbReference type="PANTHER" id="PTHR47245">
    <property type="entry name" value="PEPTIDYLPROLYL ISOMERASE"/>
    <property type="match status" value="1"/>
</dbReference>
<evidence type="ECO:0000256" key="9">
    <source>
        <dbReference type="ARBA" id="ARBA00023235"/>
    </source>
</evidence>
<keyword evidence="10" id="KW-0449">Lipoprotein</keyword>
<protein>
    <recommendedName>
        <fullName evidence="11">Foldase protein PrsA</fullName>
        <ecNumber evidence="11">5.2.1.8</ecNumber>
    </recommendedName>
</protein>
<evidence type="ECO:0000256" key="1">
    <source>
        <dbReference type="ARBA" id="ARBA00000971"/>
    </source>
</evidence>
<accession>A0ABS5QRR3</accession>
<keyword evidence="4 11" id="KW-1003">Cell membrane</keyword>
<evidence type="ECO:0000256" key="7">
    <source>
        <dbReference type="ARBA" id="ARBA00023136"/>
    </source>
</evidence>
<name>A0ABS5QRR3_9LACO</name>
<dbReference type="SUPFAM" id="SSF54534">
    <property type="entry name" value="FKBP-like"/>
    <property type="match status" value="1"/>
</dbReference>
<comment type="caution">
    <text evidence="12">The sequence shown here is derived from an EMBL/GenBank/DDBJ whole genome shotgun (WGS) entry which is preliminary data.</text>
</comment>
<proteinExistence type="inferred from homology"/>
<dbReference type="InterPro" id="IPR050245">
    <property type="entry name" value="PrsA_foldase"/>
</dbReference>
<dbReference type="HAMAP" id="MF_01145">
    <property type="entry name" value="Foldase_PrsA"/>
    <property type="match status" value="1"/>
</dbReference>
<dbReference type="RefSeq" id="WP_213792454.1">
    <property type="nucleotide sequence ID" value="NZ_JAAMFJ010000001.1"/>
</dbReference>
<keyword evidence="8" id="KW-0564">Palmitate</keyword>
<dbReference type="PANTHER" id="PTHR47245:SF1">
    <property type="entry name" value="FOLDASE PROTEIN PRSA"/>
    <property type="match status" value="1"/>
</dbReference>
<evidence type="ECO:0000256" key="10">
    <source>
        <dbReference type="ARBA" id="ARBA00023288"/>
    </source>
</evidence>